<dbReference type="PANTHER" id="PTHR30614">
    <property type="entry name" value="MEMBRANE COMPONENT OF AMINO ACID ABC TRANSPORTER"/>
    <property type="match status" value="1"/>
</dbReference>
<keyword evidence="5" id="KW-0029">Amino-acid transport</keyword>
<evidence type="ECO:0000313" key="10">
    <source>
        <dbReference type="EMBL" id="MFD0688507.1"/>
    </source>
</evidence>
<dbReference type="InterPro" id="IPR035906">
    <property type="entry name" value="MetI-like_sf"/>
</dbReference>
<dbReference type="Proteomes" id="UP001597063">
    <property type="component" value="Unassembled WGS sequence"/>
</dbReference>
<evidence type="ECO:0000256" key="8">
    <source>
        <dbReference type="RuleBase" id="RU363032"/>
    </source>
</evidence>
<dbReference type="InterPro" id="IPR010065">
    <property type="entry name" value="AA_ABC_transptr_permease_3TM"/>
</dbReference>
<comment type="subcellular location">
    <subcellularLocation>
        <location evidence="1 8">Cell membrane</location>
        <topology evidence="1 8">Multi-pass membrane protein</topology>
    </subcellularLocation>
</comment>
<feature type="transmembrane region" description="Helical" evidence="8">
    <location>
        <begin position="20"/>
        <end position="43"/>
    </location>
</feature>
<name>A0ABW2XU51_9ACTN</name>
<dbReference type="InterPro" id="IPR000515">
    <property type="entry name" value="MetI-like"/>
</dbReference>
<dbReference type="SUPFAM" id="SSF161098">
    <property type="entry name" value="MetI-like"/>
    <property type="match status" value="1"/>
</dbReference>
<keyword evidence="7 8" id="KW-0472">Membrane</keyword>
<feature type="transmembrane region" description="Helical" evidence="8">
    <location>
        <begin position="189"/>
        <end position="207"/>
    </location>
</feature>
<accession>A0ABW2XU51</accession>
<dbReference type="CDD" id="cd06261">
    <property type="entry name" value="TM_PBP2"/>
    <property type="match status" value="1"/>
</dbReference>
<feature type="domain" description="ABC transmembrane type-1" evidence="9">
    <location>
        <begin position="19"/>
        <end position="207"/>
    </location>
</feature>
<keyword evidence="6 8" id="KW-1133">Transmembrane helix</keyword>
<evidence type="ECO:0000256" key="3">
    <source>
        <dbReference type="ARBA" id="ARBA00022475"/>
    </source>
</evidence>
<gene>
    <name evidence="10" type="primary">ehuD</name>
    <name evidence="10" type="ORF">ACFQZM_28705</name>
</gene>
<dbReference type="EMBL" id="JBHTGP010000014">
    <property type="protein sequence ID" value="MFD0688507.1"/>
    <property type="molecule type" value="Genomic_DNA"/>
</dbReference>
<keyword evidence="11" id="KW-1185">Reference proteome</keyword>
<protein>
    <submittedName>
        <fullName evidence="10">Ectoine/hydroxyectoine ABC transporter permease subunit EhuD</fullName>
    </submittedName>
</protein>
<comment type="caution">
    <text evidence="10">The sequence shown here is derived from an EMBL/GenBank/DDBJ whole genome shotgun (WGS) entry which is preliminary data.</text>
</comment>
<dbReference type="Gene3D" id="1.10.3720.10">
    <property type="entry name" value="MetI-like"/>
    <property type="match status" value="1"/>
</dbReference>
<keyword evidence="3" id="KW-1003">Cell membrane</keyword>
<evidence type="ECO:0000256" key="4">
    <source>
        <dbReference type="ARBA" id="ARBA00022692"/>
    </source>
</evidence>
<evidence type="ECO:0000256" key="6">
    <source>
        <dbReference type="ARBA" id="ARBA00022989"/>
    </source>
</evidence>
<feature type="transmembrane region" description="Helical" evidence="8">
    <location>
        <begin position="81"/>
        <end position="99"/>
    </location>
</feature>
<proteinExistence type="inferred from homology"/>
<evidence type="ECO:0000256" key="2">
    <source>
        <dbReference type="ARBA" id="ARBA00022448"/>
    </source>
</evidence>
<evidence type="ECO:0000313" key="11">
    <source>
        <dbReference type="Proteomes" id="UP001597063"/>
    </source>
</evidence>
<organism evidence="10 11">
    <name type="scientific">Actinomadura fibrosa</name>
    <dbReference type="NCBI Taxonomy" id="111802"/>
    <lineage>
        <taxon>Bacteria</taxon>
        <taxon>Bacillati</taxon>
        <taxon>Actinomycetota</taxon>
        <taxon>Actinomycetes</taxon>
        <taxon>Streptosporangiales</taxon>
        <taxon>Thermomonosporaceae</taxon>
        <taxon>Actinomadura</taxon>
    </lineage>
</organism>
<dbReference type="NCBIfam" id="TIGR01726">
    <property type="entry name" value="HEQRo_perm_3TM"/>
    <property type="match status" value="1"/>
</dbReference>
<dbReference type="InterPro" id="IPR043429">
    <property type="entry name" value="ArtM/GltK/GlnP/TcyL/YhdX-like"/>
</dbReference>
<dbReference type="InterPro" id="IPR014341">
    <property type="entry name" value="Ectoine_EhuD"/>
</dbReference>
<evidence type="ECO:0000256" key="1">
    <source>
        <dbReference type="ARBA" id="ARBA00004651"/>
    </source>
</evidence>
<sequence>MDWDWSYTGDILPDLLKGLRYTIIATLAGYAIAIVLGMVWTLLRRTPFAAVNQAVRWITEFIRSTPLLVQLFFLYNVLPSWGLSLSSLTTGIIGLGLHYSTYTAEVYRAGIADVPRGQWEAATALNLPRSRVWLDVILPQAVRRVIPTLGNYLIAMFKDSPLLLAINVAELLHEAFEVGSKSLMFLEPITLVGLLFVAVSVPSSILVRRLERRYATY</sequence>
<reference evidence="11" key="1">
    <citation type="journal article" date="2019" name="Int. J. Syst. Evol. Microbiol.">
        <title>The Global Catalogue of Microorganisms (GCM) 10K type strain sequencing project: providing services to taxonomists for standard genome sequencing and annotation.</title>
        <authorList>
            <consortium name="The Broad Institute Genomics Platform"/>
            <consortium name="The Broad Institute Genome Sequencing Center for Infectious Disease"/>
            <person name="Wu L."/>
            <person name="Ma J."/>
        </authorList>
    </citation>
    <scope>NUCLEOTIDE SEQUENCE [LARGE SCALE GENOMIC DNA]</scope>
    <source>
        <strain evidence="11">JCM 9371</strain>
    </source>
</reference>
<dbReference type="PANTHER" id="PTHR30614:SF0">
    <property type="entry name" value="L-CYSTINE TRANSPORT SYSTEM PERMEASE PROTEIN TCYL"/>
    <property type="match status" value="1"/>
</dbReference>
<keyword evidence="2 8" id="KW-0813">Transport</keyword>
<keyword evidence="4 8" id="KW-0812">Transmembrane</keyword>
<dbReference type="Pfam" id="PF00528">
    <property type="entry name" value="BPD_transp_1"/>
    <property type="match status" value="1"/>
</dbReference>
<dbReference type="PROSITE" id="PS50928">
    <property type="entry name" value="ABC_TM1"/>
    <property type="match status" value="1"/>
</dbReference>
<evidence type="ECO:0000256" key="5">
    <source>
        <dbReference type="ARBA" id="ARBA00022970"/>
    </source>
</evidence>
<dbReference type="RefSeq" id="WP_207399783.1">
    <property type="nucleotide sequence ID" value="NZ_CAACUY010000040.1"/>
</dbReference>
<dbReference type="NCBIfam" id="TIGR03003">
    <property type="entry name" value="ectoine_ehuD"/>
    <property type="match status" value="1"/>
</dbReference>
<evidence type="ECO:0000256" key="7">
    <source>
        <dbReference type="ARBA" id="ARBA00023136"/>
    </source>
</evidence>
<comment type="similarity">
    <text evidence="8">Belongs to the binding-protein-dependent transport system permease family.</text>
</comment>
<evidence type="ECO:0000259" key="9">
    <source>
        <dbReference type="PROSITE" id="PS50928"/>
    </source>
</evidence>